<dbReference type="AlphaFoldDB" id="A0A7S3ZFG2"/>
<accession>A0A7S3ZFG2</accession>
<feature type="region of interest" description="Disordered" evidence="1">
    <location>
        <begin position="328"/>
        <end position="347"/>
    </location>
</feature>
<feature type="compositionally biased region" description="Polar residues" evidence="1">
    <location>
        <begin position="136"/>
        <end position="145"/>
    </location>
</feature>
<reference evidence="2" key="1">
    <citation type="submission" date="2021-01" db="EMBL/GenBank/DDBJ databases">
        <authorList>
            <person name="Corre E."/>
            <person name="Pelletier E."/>
            <person name="Niang G."/>
            <person name="Scheremetjew M."/>
            <person name="Finn R."/>
            <person name="Kale V."/>
            <person name="Holt S."/>
            <person name="Cochrane G."/>
            <person name="Meng A."/>
            <person name="Brown T."/>
            <person name="Cohen L."/>
        </authorList>
    </citation>
    <scope>NUCLEOTIDE SEQUENCE</scope>
    <source>
        <strain evidence="2">CCCM811</strain>
    </source>
</reference>
<sequence>MLCSLCLAPYRYTYLPGRMHTSQRRKVTAVQAEREVTALLRRYNPTKLPNVSNLLKKHKGDYQGLIDKIRARYAQNSASPAEALEIPTRQETLDQVTRIDNTAPNSPSLHSLGMVEDKKDTDTKLELRDLRDISADSASEVSSRRLSPMGTPSRGTFIRPRSTSFTASPRFSRGIYRSASVDYTGLGHRDLLGNKGSNNGLGTKSPRFKNGGIYRMKSTDSIGIGHRHLEPTNGKLDSGVISRSRRTRSGSIYSDKSTDSVGLVHKDLDTSSKARHGVIAATRRTRSGSIYSAKSTDSAGLSHKDLTTPSKAKGVIAATKRTRSGSIYKETSNDHLGPSHGDLGKEADKGGVPVMERASRKQFQSIYKQKASDSIGRAHEQLVPKHLGSKGVIATKRHSHNGAHLRSYRTQNSERKHWVALINGPWLLIGIYKKKQTDSIGIQHSSTLKDKGVAVSRTPRFSVGSIYRKA</sequence>
<proteinExistence type="predicted"/>
<dbReference type="EMBL" id="HBIV01048247">
    <property type="protein sequence ID" value="CAE0681741.1"/>
    <property type="molecule type" value="Transcribed_RNA"/>
</dbReference>
<name>A0A7S3ZFG2_9EUKA</name>
<organism evidence="2">
    <name type="scientific">Lotharella globosa</name>
    <dbReference type="NCBI Taxonomy" id="91324"/>
    <lineage>
        <taxon>Eukaryota</taxon>
        <taxon>Sar</taxon>
        <taxon>Rhizaria</taxon>
        <taxon>Cercozoa</taxon>
        <taxon>Chlorarachniophyceae</taxon>
        <taxon>Lotharella</taxon>
    </lineage>
</organism>
<gene>
    <name evidence="2" type="ORF">LGLO00237_LOCUS33529</name>
</gene>
<protein>
    <submittedName>
        <fullName evidence="2">Uncharacterized protein</fullName>
    </submittedName>
</protein>
<feature type="region of interest" description="Disordered" evidence="1">
    <location>
        <begin position="136"/>
        <end position="164"/>
    </location>
</feature>
<evidence type="ECO:0000313" key="2">
    <source>
        <dbReference type="EMBL" id="CAE0681741.1"/>
    </source>
</evidence>
<feature type="region of interest" description="Disordered" evidence="1">
    <location>
        <begin position="224"/>
        <end position="258"/>
    </location>
</feature>
<evidence type="ECO:0000256" key="1">
    <source>
        <dbReference type="SAM" id="MobiDB-lite"/>
    </source>
</evidence>